<dbReference type="SUPFAM" id="SSF56935">
    <property type="entry name" value="Porins"/>
    <property type="match status" value="1"/>
</dbReference>
<sequence>MATRIKTMSAKSGISLASSLVVLLGSLASHAIAQEEENNSGSLLEEQVIVTGTRVNLQNAQDIKREADTVVDAISAEDIGALPDRSVLEAIQRMPGVSVERFAGPDDPDHFSVEGSGAIIRGMTQTRSEFNGRDSFTANSGRGLNFQDVSPELMGGVDIYKNQTADMIEGGIGGTISLKTRKPFDQDGRKMAFTLDYSYGDIAEEWSPTFSGLYSDRWDTSLGEFGLLVSYANSELYGETHGIQSDAYVRYRASSIPGGERFQNPDEPDETAYVWMPNSANALKKADDRKRQGASAVIQWADPTGAVEVTGEYFRSDSTLSWHENAIKYQGSYPEDIDDIRSTAKEGTTIEFDDNGLFQGGALQYVNWIADGGNSDHIPSQGDVGDAYPQFGQKLQFDSRVVDTDNLVEDFSLNISWNVTDNLELSGDYQYIQADTEQDDLVIHTGSFAGEEYYLGDTPTLNLVDPWFGARDADPDAYAPGGDYTAGFSTNTGTEYSQPGDADYFQDYNNYFWRSAMEHYERSEGKLAAARFDLTYHFDNSFVTSIKAGIRASDREQLVRRTSWNWKAVGPEWSGSTTAAWVLEDRYADQLGDLELVDWSDFHGGGVVNIPGNKTLHASEEFVRAVRDYKRELIGSTAGDWNSIGTAEDQDPGRYANRYGVDDKYGMFWPGEISYTREENRAFYTRLDFASDGDIRFSGNVGIRYVELDRQSDGSVVYPDLAPARYPPAGISLPLTNDVVMAEMQRQVDEGVFPDVDTALANNPWVDEANAYLSSEDRAFGNGAALPTSAKNDFKLFLPSFNLDGSGDDFTGWSKLNSADTITAVTSDTCAGRGMQAVSAGGDPWSVQVSSPEFDTTIGADYTATMWIKSSVADATMRFSTSALNGAQYGGDNVIGTSWQQVVWNFQPNSDATQLVLDLGASATTYLIDDVKIVPGLEPDPSSCPHTDGGSAGPTNLLSNGGFESGDGDAFTDWTVENGASGVSATAAEVHGGSRALQAVAAGGNEWDVQVTSARADTVVGTTYVASMWVKAAAAGGQVRFSTKTDIDVAQYQGLQTVGTDWTEVSFEFAADDVKTSMVLDLGAVAATYYIDDVSLTEKPAE</sequence>
<evidence type="ECO:0000259" key="4">
    <source>
        <dbReference type="Pfam" id="PF07715"/>
    </source>
</evidence>
<dbReference type="Gene3D" id="2.60.120.260">
    <property type="entry name" value="Galactose-binding domain-like"/>
    <property type="match status" value="2"/>
</dbReference>
<evidence type="ECO:0000259" key="3">
    <source>
        <dbReference type="Pfam" id="PF02018"/>
    </source>
</evidence>
<keyword evidence="2" id="KW-0732">Signal</keyword>
<dbReference type="HOGENOM" id="CLU_282980_0_0_6"/>
<accession>C5BKF0</accession>
<dbReference type="STRING" id="377629.TERTU_4665"/>
<dbReference type="SUPFAM" id="SSF49785">
    <property type="entry name" value="Galactose-binding domain-like"/>
    <property type="match status" value="2"/>
</dbReference>
<dbReference type="Pfam" id="PF07715">
    <property type="entry name" value="Plug"/>
    <property type="match status" value="1"/>
</dbReference>
<dbReference type="Pfam" id="PF02018">
    <property type="entry name" value="CBM_4_9"/>
    <property type="match status" value="1"/>
</dbReference>
<feature type="domain" description="TonB-dependent receptor plug" evidence="4">
    <location>
        <begin position="64"/>
        <end position="175"/>
    </location>
</feature>
<feature type="signal peptide" evidence="2">
    <location>
        <begin position="1"/>
        <end position="33"/>
    </location>
</feature>
<feature type="chain" id="PRO_5002948900" evidence="2">
    <location>
        <begin position="34"/>
        <end position="1102"/>
    </location>
</feature>
<dbReference type="GO" id="GO:0016798">
    <property type="term" value="F:hydrolase activity, acting on glycosyl bonds"/>
    <property type="evidence" value="ECO:0007669"/>
    <property type="project" value="InterPro"/>
</dbReference>
<dbReference type="Proteomes" id="UP000009080">
    <property type="component" value="Chromosome"/>
</dbReference>
<dbReference type="InterPro" id="IPR010104">
    <property type="entry name" value="TonB_rcpt_bac"/>
</dbReference>
<protein>
    <submittedName>
        <fullName evidence="5">TonB-dependent receptor</fullName>
    </submittedName>
</protein>
<dbReference type="PANTHER" id="PTHR40980:SF3">
    <property type="entry name" value="TONB-DEPENDENT RECEPTOR-LIKE BETA-BARREL DOMAIN-CONTAINING PROTEIN"/>
    <property type="match status" value="1"/>
</dbReference>
<keyword evidence="6" id="KW-1185">Reference proteome</keyword>
<dbReference type="eggNOG" id="COG1629">
    <property type="taxonomic scope" value="Bacteria"/>
</dbReference>
<dbReference type="InterPro" id="IPR012910">
    <property type="entry name" value="Plug_dom"/>
</dbReference>
<name>C5BKF0_TERTT</name>
<reference evidence="5 6" key="1">
    <citation type="journal article" date="2009" name="PLoS ONE">
        <title>The complete genome of Teredinibacter turnerae T7901: an intracellular endosymbiont of marine wood-boring bivalves (shipworms).</title>
        <authorList>
            <person name="Yang J.C."/>
            <person name="Madupu R."/>
            <person name="Durkin A.S."/>
            <person name="Ekborg N.A."/>
            <person name="Pedamallu C.S."/>
            <person name="Hostetler J.B."/>
            <person name="Radune D."/>
            <person name="Toms B.S."/>
            <person name="Henrissat B."/>
            <person name="Coutinho P.M."/>
            <person name="Schwarz S."/>
            <person name="Field L."/>
            <person name="Trindade-Silva A.E."/>
            <person name="Soares C.A.G."/>
            <person name="Elshahawi S."/>
            <person name="Hanora A."/>
            <person name="Schmidt E.W."/>
            <person name="Haygood M.G."/>
            <person name="Posfai J."/>
            <person name="Benner J."/>
            <person name="Madinger C."/>
            <person name="Nove J."/>
            <person name="Anton B."/>
            <person name="Chaudhary K."/>
            <person name="Foster J."/>
            <person name="Holman A."/>
            <person name="Kumar S."/>
            <person name="Lessard P.A."/>
            <person name="Luyten Y.A."/>
            <person name="Slatko B."/>
            <person name="Wood N."/>
            <person name="Wu B."/>
            <person name="Teplitski M."/>
            <person name="Mougous J.D."/>
            <person name="Ward N."/>
            <person name="Eisen J.A."/>
            <person name="Badger J.H."/>
            <person name="Distel D.L."/>
        </authorList>
    </citation>
    <scope>NUCLEOTIDE SEQUENCE [LARGE SCALE GENOMIC DNA]</scope>
    <source>
        <strain evidence="6">ATCC 39867 / T7901</strain>
    </source>
</reference>
<evidence type="ECO:0000256" key="1">
    <source>
        <dbReference type="ARBA" id="ARBA00022801"/>
    </source>
</evidence>
<gene>
    <name evidence="5" type="ordered locus">TERTU_4665</name>
</gene>
<dbReference type="PANTHER" id="PTHR40980">
    <property type="entry name" value="PLUG DOMAIN-CONTAINING PROTEIN"/>
    <property type="match status" value="1"/>
</dbReference>
<dbReference type="Gene3D" id="2.170.130.10">
    <property type="entry name" value="TonB-dependent receptor, plug domain"/>
    <property type="match status" value="1"/>
</dbReference>
<dbReference type="NCBIfam" id="TIGR01782">
    <property type="entry name" value="TonB-Xanth-Caul"/>
    <property type="match status" value="1"/>
</dbReference>
<proteinExistence type="predicted"/>
<dbReference type="InterPro" id="IPR003305">
    <property type="entry name" value="CenC_carb-bd"/>
</dbReference>
<dbReference type="InterPro" id="IPR008979">
    <property type="entry name" value="Galactose-bd-like_sf"/>
</dbReference>
<organism evidence="5 6">
    <name type="scientific">Teredinibacter turnerae (strain ATCC 39867 / T7901)</name>
    <dbReference type="NCBI Taxonomy" id="377629"/>
    <lineage>
        <taxon>Bacteria</taxon>
        <taxon>Pseudomonadati</taxon>
        <taxon>Pseudomonadota</taxon>
        <taxon>Gammaproteobacteria</taxon>
        <taxon>Cellvibrionales</taxon>
        <taxon>Cellvibrionaceae</taxon>
        <taxon>Teredinibacter</taxon>
    </lineage>
</organism>
<keyword evidence="1" id="KW-0378">Hydrolase</keyword>
<dbReference type="AlphaFoldDB" id="C5BKF0"/>
<evidence type="ECO:0000256" key="2">
    <source>
        <dbReference type="SAM" id="SignalP"/>
    </source>
</evidence>
<evidence type="ECO:0000313" key="5">
    <source>
        <dbReference type="EMBL" id="ACR14170.1"/>
    </source>
</evidence>
<dbReference type="EMBL" id="CP001614">
    <property type="protein sequence ID" value="ACR14170.1"/>
    <property type="molecule type" value="Genomic_DNA"/>
</dbReference>
<dbReference type="KEGG" id="ttu:TERTU_4665"/>
<keyword evidence="5" id="KW-0675">Receptor</keyword>
<dbReference type="InterPro" id="IPR037066">
    <property type="entry name" value="Plug_dom_sf"/>
</dbReference>
<evidence type="ECO:0000313" key="6">
    <source>
        <dbReference type="Proteomes" id="UP000009080"/>
    </source>
</evidence>
<feature type="domain" description="CBM-cenC" evidence="3">
    <location>
        <begin position="956"/>
        <end position="1074"/>
    </location>
</feature>